<dbReference type="RefSeq" id="WP_337338967.1">
    <property type="nucleotide sequence ID" value="NZ_JBBDGL010000005.1"/>
</dbReference>
<dbReference type="EMBL" id="JBBDGL010000005">
    <property type="protein sequence ID" value="MEJ1156530.1"/>
    <property type="molecule type" value="Genomic_DNA"/>
</dbReference>
<keyword evidence="1" id="KW-0812">Transmembrane</keyword>
<feature type="transmembrane region" description="Helical" evidence="1">
    <location>
        <begin position="12"/>
        <end position="35"/>
    </location>
</feature>
<keyword evidence="1" id="KW-0472">Membrane</keyword>
<dbReference type="Proteomes" id="UP001368654">
    <property type="component" value="Unassembled WGS sequence"/>
</dbReference>
<keyword evidence="3" id="KW-1185">Reference proteome</keyword>
<feature type="transmembrane region" description="Helical" evidence="1">
    <location>
        <begin position="181"/>
        <end position="204"/>
    </location>
</feature>
<accession>A0ABU8LZ64</accession>
<reference evidence="2 3" key="1">
    <citation type="submission" date="2024-02" db="EMBL/GenBank/DDBJ databases">
        <authorList>
            <person name="Saticioglu I.B."/>
        </authorList>
    </citation>
    <scope>NUCLEOTIDE SEQUENCE [LARGE SCALE GENOMIC DNA]</scope>
    <source>
        <strain evidence="2 3">Mu-86</strain>
    </source>
</reference>
<name>A0ABU8LZ64_9MICO</name>
<protein>
    <recommendedName>
        <fullName evidence="4">DUF4337 domain-containing protein</fullName>
    </recommendedName>
</protein>
<proteinExistence type="predicted"/>
<feature type="transmembrane region" description="Helical" evidence="1">
    <location>
        <begin position="157"/>
        <end position="175"/>
    </location>
</feature>
<keyword evidence="1" id="KW-1133">Transmembrane helix</keyword>
<sequence length="208" mass="22725">MTETDQHQSRISIIQDVVAVFVLSITAVLTAWCGFESSKWGGEMSIAFSEASSARIQSVAAEGEARDQRQFDLTIYSQWVVAVADGNDQLADYIEERFAPEFAIAFDAWQADGMAENGPFATDAYVLPAALEAADLSARADQKFTEALENNQRGDNYSLLTVLFALVLFLTAMSQRDVKTWIGRAFLGMAIVVAIVGIGILMTLPVRI</sequence>
<organism evidence="2 3">
    <name type="scientific">Microbacterium marmarense</name>
    <dbReference type="NCBI Taxonomy" id="3122051"/>
    <lineage>
        <taxon>Bacteria</taxon>
        <taxon>Bacillati</taxon>
        <taxon>Actinomycetota</taxon>
        <taxon>Actinomycetes</taxon>
        <taxon>Micrococcales</taxon>
        <taxon>Microbacteriaceae</taxon>
        <taxon>Microbacterium</taxon>
    </lineage>
</organism>
<comment type="caution">
    <text evidence="2">The sequence shown here is derived from an EMBL/GenBank/DDBJ whole genome shotgun (WGS) entry which is preliminary data.</text>
</comment>
<evidence type="ECO:0000256" key="1">
    <source>
        <dbReference type="SAM" id="Phobius"/>
    </source>
</evidence>
<evidence type="ECO:0008006" key="4">
    <source>
        <dbReference type="Google" id="ProtNLM"/>
    </source>
</evidence>
<evidence type="ECO:0000313" key="2">
    <source>
        <dbReference type="EMBL" id="MEJ1156530.1"/>
    </source>
</evidence>
<evidence type="ECO:0000313" key="3">
    <source>
        <dbReference type="Proteomes" id="UP001368654"/>
    </source>
</evidence>
<gene>
    <name evidence="2" type="ORF">WDU96_13050</name>
</gene>